<evidence type="ECO:0000313" key="10">
    <source>
        <dbReference type="Proteomes" id="UP000604046"/>
    </source>
</evidence>
<dbReference type="SUPFAM" id="SSF56112">
    <property type="entry name" value="Protein kinase-like (PK-like)"/>
    <property type="match status" value="1"/>
</dbReference>
<evidence type="ECO:0000259" key="8">
    <source>
        <dbReference type="PROSITE" id="PS50011"/>
    </source>
</evidence>
<accession>A0A812KQL6</accession>
<keyword evidence="5 6" id="KW-0067">ATP-binding</keyword>
<dbReference type="PROSITE" id="PS50011">
    <property type="entry name" value="PROTEIN_KINASE_DOM"/>
    <property type="match status" value="1"/>
</dbReference>
<dbReference type="InterPro" id="IPR017441">
    <property type="entry name" value="Protein_kinase_ATP_BS"/>
</dbReference>
<dbReference type="GO" id="GO:0000407">
    <property type="term" value="C:phagophore assembly site"/>
    <property type="evidence" value="ECO:0007669"/>
    <property type="project" value="TreeGrafter"/>
</dbReference>
<feature type="region of interest" description="Disordered" evidence="7">
    <location>
        <begin position="313"/>
        <end position="393"/>
    </location>
</feature>
<dbReference type="GO" id="GO:0005829">
    <property type="term" value="C:cytosol"/>
    <property type="evidence" value="ECO:0007669"/>
    <property type="project" value="TreeGrafter"/>
</dbReference>
<keyword evidence="3 6" id="KW-0547">Nucleotide-binding</keyword>
<comment type="caution">
    <text evidence="9">The sequence shown here is derived from an EMBL/GenBank/DDBJ whole genome shotgun (WGS) entry which is preliminary data.</text>
</comment>
<dbReference type="OrthoDB" id="436110at2759"/>
<feature type="region of interest" description="Disordered" evidence="7">
    <location>
        <begin position="409"/>
        <end position="432"/>
    </location>
</feature>
<dbReference type="GO" id="GO:0000045">
    <property type="term" value="P:autophagosome assembly"/>
    <property type="evidence" value="ECO:0007669"/>
    <property type="project" value="TreeGrafter"/>
</dbReference>
<dbReference type="GO" id="GO:0005524">
    <property type="term" value="F:ATP binding"/>
    <property type="evidence" value="ECO:0007669"/>
    <property type="project" value="UniProtKB-UniRule"/>
</dbReference>
<evidence type="ECO:0000256" key="4">
    <source>
        <dbReference type="ARBA" id="ARBA00022777"/>
    </source>
</evidence>
<name>A0A812KQL6_9DINO</name>
<keyword evidence="10" id="KW-1185">Reference proteome</keyword>
<sequence>MTKKQVAGYFLERRIGKGSYATVWKGRDGRDEFVAVKVISRQTVTETAQLRQEVEVLRKISHPNIVRFRDLKKSAAHFYLVLEYCAGGDLSQFLREKGRVEEETARRFLTQIAEGLSVLHQVNVLHRDLKPQNILLSDCSMDPVLKIADFGFARALPPQDMAATVCGSPLYMAPEILRHEPYDAKADLWSVGAILFELLMGRTPFSGANPMQLLANIEKNPELSFEGVQLSSEGREFLRALLVSPGQRLSSQAFMQHPYVRLSSTALTPAASATDESPRPPSNADNQDISAEGSFIMTEWVSDPKEDCFPKSGAASPVLASPVSCSPEMSPRDAVEAHGGFVTASSSASGGDAAPNENSDPVKKVEELSASEARPSSETRASGASGGSDAMSGKVSPFMAQVIAEACRDRPKEAGTNAPSREEVPSAPSYFRLRRNGSVDEEYVVVTSNTPTSFARGKGPTPAAAASGFCSNLSRIARALEQLAMRLAEHAPLEALSLLLRALALLEKALKVSLDDDQMGAPLRGDFFRTLASAEEVEKQLKAAASTESAAAQPNRAIFESAVQHAKDAAVVLSKGHEAGGWEAACHEKLTLALLLLELLGSEADGEDVPAIAGYTAPIAQLSGEIERRLKGRSGAGTLGAVSRSASKT</sequence>
<dbReference type="Proteomes" id="UP000604046">
    <property type="component" value="Unassembled WGS sequence"/>
</dbReference>
<dbReference type="PANTHER" id="PTHR24348:SF22">
    <property type="entry name" value="NON-SPECIFIC SERINE_THREONINE PROTEIN KINASE"/>
    <property type="match status" value="1"/>
</dbReference>
<evidence type="ECO:0000256" key="2">
    <source>
        <dbReference type="ARBA" id="ARBA00022679"/>
    </source>
</evidence>
<dbReference type="GO" id="GO:0005776">
    <property type="term" value="C:autophagosome"/>
    <property type="evidence" value="ECO:0007669"/>
    <property type="project" value="TreeGrafter"/>
</dbReference>
<dbReference type="EMBL" id="CAJNDS010000690">
    <property type="protein sequence ID" value="CAE7228241.1"/>
    <property type="molecule type" value="Genomic_DNA"/>
</dbReference>
<dbReference type="FunFam" id="1.10.510.10:FF:000571">
    <property type="entry name" value="Maternal embryonic leucine zipper kinase"/>
    <property type="match status" value="1"/>
</dbReference>
<dbReference type="PROSITE" id="PS00108">
    <property type="entry name" value="PROTEIN_KINASE_ST"/>
    <property type="match status" value="1"/>
</dbReference>
<evidence type="ECO:0000256" key="5">
    <source>
        <dbReference type="ARBA" id="ARBA00022840"/>
    </source>
</evidence>
<evidence type="ECO:0000256" key="1">
    <source>
        <dbReference type="ARBA" id="ARBA00011245"/>
    </source>
</evidence>
<feature type="compositionally biased region" description="Low complexity" evidence="7">
    <location>
        <begin position="344"/>
        <end position="354"/>
    </location>
</feature>
<organism evidence="9 10">
    <name type="scientific">Symbiodinium natans</name>
    <dbReference type="NCBI Taxonomy" id="878477"/>
    <lineage>
        <taxon>Eukaryota</taxon>
        <taxon>Sar</taxon>
        <taxon>Alveolata</taxon>
        <taxon>Dinophyceae</taxon>
        <taxon>Suessiales</taxon>
        <taxon>Symbiodiniaceae</taxon>
        <taxon>Symbiodinium</taxon>
    </lineage>
</organism>
<evidence type="ECO:0000256" key="3">
    <source>
        <dbReference type="ARBA" id="ARBA00022741"/>
    </source>
</evidence>
<dbReference type="InterPro" id="IPR000719">
    <property type="entry name" value="Prot_kinase_dom"/>
</dbReference>
<dbReference type="Gene3D" id="1.10.510.10">
    <property type="entry name" value="Transferase(Phosphotransferase) domain 1"/>
    <property type="match status" value="1"/>
</dbReference>
<dbReference type="SMART" id="SM00220">
    <property type="entry name" value="S_TKc"/>
    <property type="match status" value="1"/>
</dbReference>
<feature type="domain" description="Protein kinase" evidence="8">
    <location>
        <begin position="9"/>
        <end position="260"/>
    </location>
</feature>
<gene>
    <name evidence="9" type="primary">ATG1B</name>
    <name evidence="9" type="ORF">SNAT2548_LOCUS9068</name>
</gene>
<dbReference type="AlphaFoldDB" id="A0A812KQL6"/>
<reference evidence="9" key="1">
    <citation type="submission" date="2021-02" db="EMBL/GenBank/DDBJ databases">
        <authorList>
            <person name="Dougan E. K."/>
            <person name="Rhodes N."/>
            <person name="Thang M."/>
            <person name="Chan C."/>
        </authorList>
    </citation>
    <scope>NUCLEOTIDE SEQUENCE</scope>
</reference>
<keyword evidence="4" id="KW-0418">Kinase</keyword>
<dbReference type="PANTHER" id="PTHR24348">
    <property type="entry name" value="SERINE/THREONINE-PROTEIN KINASE UNC-51-RELATED"/>
    <property type="match status" value="1"/>
</dbReference>
<dbReference type="PROSITE" id="PS00107">
    <property type="entry name" value="PROTEIN_KINASE_ATP"/>
    <property type="match status" value="1"/>
</dbReference>
<comment type="subunit">
    <text evidence="1">Monomer.</text>
</comment>
<dbReference type="Pfam" id="PF00069">
    <property type="entry name" value="Pkinase"/>
    <property type="match status" value="1"/>
</dbReference>
<dbReference type="InterPro" id="IPR011009">
    <property type="entry name" value="Kinase-like_dom_sf"/>
</dbReference>
<proteinExistence type="predicted"/>
<dbReference type="GO" id="GO:0004674">
    <property type="term" value="F:protein serine/threonine kinase activity"/>
    <property type="evidence" value="ECO:0007669"/>
    <property type="project" value="InterPro"/>
</dbReference>
<dbReference type="InterPro" id="IPR008271">
    <property type="entry name" value="Ser/Thr_kinase_AS"/>
</dbReference>
<evidence type="ECO:0000256" key="7">
    <source>
        <dbReference type="SAM" id="MobiDB-lite"/>
    </source>
</evidence>
<evidence type="ECO:0000313" key="9">
    <source>
        <dbReference type="EMBL" id="CAE7228241.1"/>
    </source>
</evidence>
<protein>
    <submittedName>
        <fullName evidence="9">ATG1B protein</fullName>
    </submittedName>
</protein>
<dbReference type="GO" id="GO:0010506">
    <property type="term" value="P:regulation of autophagy"/>
    <property type="evidence" value="ECO:0007669"/>
    <property type="project" value="InterPro"/>
</dbReference>
<feature type="compositionally biased region" description="Low complexity" evidence="7">
    <location>
        <begin position="381"/>
        <end position="393"/>
    </location>
</feature>
<feature type="binding site" evidence="6">
    <location>
        <position position="37"/>
    </location>
    <ligand>
        <name>ATP</name>
        <dbReference type="ChEBI" id="CHEBI:30616"/>
    </ligand>
</feature>
<dbReference type="GO" id="GO:0016020">
    <property type="term" value="C:membrane"/>
    <property type="evidence" value="ECO:0007669"/>
    <property type="project" value="TreeGrafter"/>
</dbReference>
<keyword evidence="2" id="KW-0808">Transferase</keyword>
<dbReference type="InterPro" id="IPR045269">
    <property type="entry name" value="Atg1-like"/>
</dbReference>
<evidence type="ECO:0000256" key="6">
    <source>
        <dbReference type="PROSITE-ProRule" id="PRU10141"/>
    </source>
</evidence>